<dbReference type="Gene3D" id="3.40.30.10">
    <property type="entry name" value="Glutaredoxin"/>
    <property type="match status" value="1"/>
</dbReference>
<reference evidence="1 2" key="1">
    <citation type="submission" date="2020-02" db="EMBL/GenBank/DDBJ databases">
        <title>Genomic and physiological characterization of two novel Nitrospinaceae genera.</title>
        <authorList>
            <person name="Mueller A.J."/>
            <person name="Jung M.-Y."/>
            <person name="Strachan C.R."/>
            <person name="Herbold C.W."/>
            <person name="Kirkegaard R.H."/>
            <person name="Daims H."/>
        </authorList>
    </citation>
    <scope>NUCLEOTIDE SEQUENCE [LARGE SCALE GENOMIC DNA]</scope>
    <source>
        <strain evidence="1">EB</strain>
    </source>
</reference>
<protein>
    <submittedName>
        <fullName evidence="1">(2Fe-2S) ferredoxin domain-containing protein</fullName>
    </submittedName>
</protein>
<proteinExistence type="predicted"/>
<dbReference type="InterPro" id="IPR036249">
    <property type="entry name" value="Thioredoxin-like_sf"/>
</dbReference>
<organism evidence="1 2">
    <name type="scientific">Candidatus Nitronauta litoralis</name>
    <dbReference type="NCBI Taxonomy" id="2705533"/>
    <lineage>
        <taxon>Bacteria</taxon>
        <taxon>Pseudomonadati</taxon>
        <taxon>Nitrospinota/Tectimicrobiota group</taxon>
        <taxon>Nitrospinota</taxon>
        <taxon>Nitrospinia</taxon>
        <taxon>Nitrospinales</taxon>
        <taxon>Nitrospinaceae</taxon>
        <taxon>Candidatus Nitronauta</taxon>
    </lineage>
</organism>
<dbReference type="Proteomes" id="UP000594688">
    <property type="component" value="Chromosome"/>
</dbReference>
<dbReference type="EMBL" id="CP048685">
    <property type="protein sequence ID" value="QPJ62643.1"/>
    <property type="molecule type" value="Genomic_DNA"/>
</dbReference>
<sequence length="87" mass="9577">MSRGKKKIKICTGPGCKAWESEKISGHLAGMEDTIRKQGYEVYYVSCLNKCGGGACVQFNPGKRLFKLRKPQEASQIIPMEVKVAVA</sequence>
<dbReference type="KEGG" id="nli:G3M70_12470"/>
<dbReference type="AlphaFoldDB" id="A0A7T0G171"/>
<name>A0A7T0G171_9BACT</name>
<accession>A0A7T0G171</accession>
<dbReference type="SUPFAM" id="SSF52833">
    <property type="entry name" value="Thioredoxin-like"/>
    <property type="match status" value="1"/>
</dbReference>
<gene>
    <name evidence="1" type="ORF">G3M70_12470</name>
</gene>
<evidence type="ECO:0000313" key="2">
    <source>
        <dbReference type="Proteomes" id="UP000594688"/>
    </source>
</evidence>
<evidence type="ECO:0000313" key="1">
    <source>
        <dbReference type="EMBL" id="QPJ62643.1"/>
    </source>
</evidence>
<dbReference type="CDD" id="cd02980">
    <property type="entry name" value="TRX_Fd_family"/>
    <property type="match status" value="1"/>
</dbReference>